<gene>
    <name evidence="6" type="primary">hisC</name>
    <name evidence="8" type="ORF">DRJ00_08715</name>
</gene>
<evidence type="ECO:0000256" key="5">
    <source>
        <dbReference type="ARBA" id="ARBA00022898"/>
    </source>
</evidence>
<dbReference type="PANTHER" id="PTHR43643">
    <property type="entry name" value="HISTIDINOL-PHOSPHATE AMINOTRANSFERASE 2"/>
    <property type="match status" value="1"/>
</dbReference>
<dbReference type="GO" id="GO:0004400">
    <property type="term" value="F:histidinol-phosphate transaminase activity"/>
    <property type="evidence" value="ECO:0007669"/>
    <property type="project" value="UniProtKB-UniRule"/>
</dbReference>
<keyword evidence="5 6" id="KW-0663">Pyridoxal phosphate</keyword>
<dbReference type="NCBIfam" id="TIGR01141">
    <property type="entry name" value="hisC"/>
    <property type="match status" value="1"/>
</dbReference>
<proteinExistence type="inferred from homology"/>
<dbReference type="InterPro" id="IPR015421">
    <property type="entry name" value="PyrdxlP-dep_Trfase_major"/>
</dbReference>
<dbReference type="InterPro" id="IPR015422">
    <property type="entry name" value="PyrdxlP-dep_Trfase_small"/>
</dbReference>
<evidence type="ECO:0000313" key="8">
    <source>
        <dbReference type="EMBL" id="RLE07095.1"/>
    </source>
</evidence>
<accession>A0A497E2C7</accession>
<keyword evidence="4 6" id="KW-0808">Transferase</keyword>
<organism evidence="8 9">
    <name type="scientific">Aerophobetes bacterium</name>
    <dbReference type="NCBI Taxonomy" id="2030807"/>
    <lineage>
        <taxon>Bacteria</taxon>
        <taxon>Candidatus Aerophobota</taxon>
    </lineage>
</organism>
<evidence type="ECO:0000313" key="9">
    <source>
        <dbReference type="Proteomes" id="UP000279422"/>
    </source>
</evidence>
<protein>
    <recommendedName>
        <fullName evidence="6">Histidinol-phosphate aminotransferase</fullName>
        <ecNumber evidence="6">2.6.1.9</ecNumber>
    </recommendedName>
    <alternativeName>
        <fullName evidence="6">Imidazole acetol-phosphate transaminase</fullName>
    </alternativeName>
</protein>
<feature type="modified residue" description="N6-(pyridoxal phosphate)lysine" evidence="6">
    <location>
        <position position="230"/>
    </location>
</feature>
<dbReference type="InterPro" id="IPR005861">
    <property type="entry name" value="HisP_aminotrans"/>
</dbReference>
<evidence type="ECO:0000256" key="1">
    <source>
        <dbReference type="ARBA" id="ARBA00001933"/>
    </source>
</evidence>
<reference evidence="8 9" key="1">
    <citation type="submission" date="2018-06" db="EMBL/GenBank/DDBJ databases">
        <title>Extensive metabolic versatility and redundancy in microbially diverse, dynamic hydrothermal sediments.</title>
        <authorList>
            <person name="Dombrowski N."/>
            <person name="Teske A."/>
            <person name="Baker B.J."/>
        </authorList>
    </citation>
    <scope>NUCLEOTIDE SEQUENCE [LARGE SCALE GENOMIC DNA]</scope>
    <source>
        <strain evidence="8">B47_G16</strain>
    </source>
</reference>
<dbReference type="GO" id="GO:0030170">
    <property type="term" value="F:pyridoxal phosphate binding"/>
    <property type="evidence" value="ECO:0007669"/>
    <property type="project" value="InterPro"/>
</dbReference>
<dbReference type="UniPathway" id="UPA00031">
    <property type="reaction ID" value="UER00012"/>
</dbReference>
<dbReference type="InterPro" id="IPR004839">
    <property type="entry name" value="Aminotransferase_I/II_large"/>
</dbReference>
<dbReference type="InterPro" id="IPR015424">
    <property type="entry name" value="PyrdxlP-dep_Trfase"/>
</dbReference>
<comment type="pathway">
    <text evidence="6">Amino-acid biosynthesis; L-histidine biosynthesis; L-histidine from 5-phospho-alpha-D-ribose 1-diphosphate: step 7/9.</text>
</comment>
<dbReference type="CDD" id="cd00609">
    <property type="entry name" value="AAT_like"/>
    <property type="match status" value="1"/>
</dbReference>
<sequence length="371" mass="41630">MGRENLPQISIPPYILRIKPYVPGKPIEEVKRELGLKKVIKLASNENPLGPSPKAIQAIKEYAAQVNLYPDGGGWRLRKVLSEKLGLERENIILGNGSDEIVSLITRVFLREGEEVIIGDPSFLMYSIDAQLSGGKVISVSLKDFRLDLKKMKEAITSKTRLIFIDNPNNPTGTIVKEDEVRDFLDKLPPHILVIFDEAYYEYVDDPGYPQTLDFVKEERNVIILRTFSKIYGLAGLRVGYGIAKKEIIAVLNRARSPFNVNSLAQVAALASLEDEDQVKRSRKLVEEEKEFLYSRLRKLGLSFIPTQANFILIKIGKGAGKIEQALLRRGIIVRGMAGYDLSEYIRVTIGTRKQNEEFLGSLQKILSSAG</sequence>
<evidence type="ECO:0000256" key="6">
    <source>
        <dbReference type="HAMAP-Rule" id="MF_01023"/>
    </source>
</evidence>
<keyword evidence="6" id="KW-0368">Histidine biosynthesis</keyword>
<comment type="similarity">
    <text evidence="6">Belongs to the class-II pyridoxal-phosphate-dependent aminotransferase family. Histidinol-phosphate aminotransferase subfamily.</text>
</comment>
<feature type="domain" description="Aminotransferase class I/classII large" evidence="7">
    <location>
        <begin position="37"/>
        <end position="362"/>
    </location>
</feature>
<comment type="catalytic activity">
    <reaction evidence="6">
        <text>L-histidinol phosphate + 2-oxoglutarate = 3-(imidazol-4-yl)-2-oxopropyl phosphate + L-glutamate</text>
        <dbReference type="Rhea" id="RHEA:23744"/>
        <dbReference type="ChEBI" id="CHEBI:16810"/>
        <dbReference type="ChEBI" id="CHEBI:29985"/>
        <dbReference type="ChEBI" id="CHEBI:57766"/>
        <dbReference type="ChEBI" id="CHEBI:57980"/>
        <dbReference type="EC" id="2.6.1.9"/>
    </reaction>
</comment>
<comment type="caution">
    <text evidence="8">The sequence shown here is derived from an EMBL/GenBank/DDBJ whole genome shotgun (WGS) entry which is preliminary data.</text>
</comment>
<dbReference type="SUPFAM" id="SSF53383">
    <property type="entry name" value="PLP-dependent transferases"/>
    <property type="match status" value="1"/>
</dbReference>
<dbReference type="HAMAP" id="MF_01023">
    <property type="entry name" value="HisC_aminotrans_2"/>
    <property type="match status" value="1"/>
</dbReference>
<dbReference type="Pfam" id="PF00155">
    <property type="entry name" value="Aminotran_1_2"/>
    <property type="match status" value="1"/>
</dbReference>
<keyword evidence="3 6" id="KW-0032">Aminotransferase</keyword>
<dbReference type="Gene3D" id="3.90.1150.10">
    <property type="entry name" value="Aspartate Aminotransferase, domain 1"/>
    <property type="match status" value="1"/>
</dbReference>
<dbReference type="PANTHER" id="PTHR43643:SF3">
    <property type="entry name" value="HISTIDINOL-PHOSPHATE AMINOTRANSFERASE"/>
    <property type="match status" value="1"/>
</dbReference>
<comment type="cofactor">
    <cofactor evidence="1 6">
        <name>pyridoxal 5'-phosphate</name>
        <dbReference type="ChEBI" id="CHEBI:597326"/>
    </cofactor>
</comment>
<evidence type="ECO:0000256" key="4">
    <source>
        <dbReference type="ARBA" id="ARBA00022679"/>
    </source>
</evidence>
<name>A0A497E2C7_UNCAE</name>
<keyword evidence="6" id="KW-0028">Amino-acid biosynthesis</keyword>
<dbReference type="EMBL" id="QMPZ01000197">
    <property type="protein sequence ID" value="RLE07095.1"/>
    <property type="molecule type" value="Genomic_DNA"/>
</dbReference>
<dbReference type="AlphaFoldDB" id="A0A497E2C7"/>
<evidence type="ECO:0000256" key="3">
    <source>
        <dbReference type="ARBA" id="ARBA00022576"/>
    </source>
</evidence>
<dbReference type="GO" id="GO:0000105">
    <property type="term" value="P:L-histidine biosynthetic process"/>
    <property type="evidence" value="ECO:0007669"/>
    <property type="project" value="UniProtKB-UniRule"/>
</dbReference>
<dbReference type="Gene3D" id="3.40.640.10">
    <property type="entry name" value="Type I PLP-dependent aspartate aminotransferase-like (Major domain)"/>
    <property type="match status" value="1"/>
</dbReference>
<evidence type="ECO:0000256" key="2">
    <source>
        <dbReference type="ARBA" id="ARBA00011738"/>
    </source>
</evidence>
<dbReference type="EC" id="2.6.1.9" evidence="6"/>
<dbReference type="InterPro" id="IPR050106">
    <property type="entry name" value="HistidinolP_aminotransfase"/>
</dbReference>
<evidence type="ECO:0000259" key="7">
    <source>
        <dbReference type="Pfam" id="PF00155"/>
    </source>
</evidence>
<dbReference type="Proteomes" id="UP000279422">
    <property type="component" value="Unassembled WGS sequence"/>
</dbReference>
<comment type="subunit">
    <text evidence="2 6">Homodimer.</text>
</comment>